<dbReference type="AlphaFoldDB" id="A0A7I8WSM0"/>
<accession>A0A7I8WSM0</accession>
<evidence type="ECO:0000313" key="2">
    <source>
        <dbReference type="Proteomes" id="UP000659654"/>
    </source>
</evidence>
<evidence type="ECO:0000313" key="1">
    <source>
        <dbReference type="EMBL" id="CAD5226210.1"/>
    </source>
</evidence>
<gene>
    <name evidence="1" type="ORF">BXYJ_LOCUS8931</name>
</gene>
<dbReference type="Proteomes" id="UP000582659">
    <property type="component" value="Unassembled WGS sequence"/>
</dbReference>
<comment type="caution">
    <text evidence="1">The sequence shown here is derived from an EMBL/GenBank/DDBJ whole genome shotgun (WGS) entry which is preliminary data.</text>
</comment>
<proteinExistence type="predicted"/>
<reference evidence="1" key="1">
    <citation type="submission" date="2020-09" db="EMBL/GenBank/DDBJ databases">
        <authorList>
            <person name="Kikuchi T."/>
        </authorList>
    </citation>
    <scope>NUCLEOTIDE SEQUENCE</scope>
    <source>
        <strain evidence="1">Ka4C1</strain>
    </source>
</reference>
<dbReference type="EMBL" id="CAJFDI010000004">
    <property type="protein sequence ID" value="CAD5226210.1"/>
    <property type="molecule type" value="Genomic_DNA"/>
</dbReference>
<sequence>MSPWSPAHRALTPTLIYQGPMEKRKKGLEKWREKRNLKKQNYEKLAENFRKVPLNKIRKMHLSVHYYIILQELMVSPEKELTEKRKKGLEKA</sequence>
<name>A0A7I8WSM0_BURXY</name>
<keyword evidence="2" id="KW-1185">Reference proteome</keyword>
<dbReference type="SMR" id="A0A7I8WSM0"/>
<protein>
    <submittedName>
        <fullName evidence="1">(pine wood nematode) hypothetical protein</fullName>
    </submittedName>
</protein>
<dbReference type="Proteomes" id="UP000659654">
    <property type="component" value="Unassembled WGS sequence"/>
</dbReference>
<dbReference type="EMBL" id="CAJFCV020000004">
    <property type="protein sequence ID" value="CAG9115571.1"/>
    <property type="molecule type" value="Genomic_DNA"/>
</dbReference>
<organism evidence="1 2">
    <name type="scientific">Bursaphelenchus xylophilus</name>
    <name type="common">Pinewood nematode worm</name>
    <name type="synonym">Aphelenchoides xylophilus</name>
    <dbReference type="NCBI Taxonomy" id="6326"/>
    <lineage>
        <taxon>Eukaryota</taxon>
        <taxon>Metazoa</taxon>
        <taxon>Ecdysozoa</taxon>
        <taxon>Nematoda</taxon>
        <taxon>Chromadorea</taxon>
        <taxon>Rhabditida</taxon>
        <taxon>Tylenchina</taxon>
        <taxon>Tylenchomorpha</taxon>
        <taxon>Aphelenchoidea</taxon>
        <taxon>Aphelenchoididae</taxon>
        <taxon>Bursaphelenchus</taxon>
    </lineage>
</organism>